<name>A0ABN2Z8H5_9ACTN</name>
<protein>
    <submittedName>
        <fullName evidence="1">Uncharacterized protein</fullName>
    </submittedName>
</protein>
<evidence type="ECO:0000313" key="2">
    <source>
        <dbReference type="Proteomes" id="UP001501771"/>
    </source>
</evidence>
<sequence>MAVVAHGTGQVPVTGHQVVLAPAGHRATLNHPRTGPVVVVQENQLALWCAGTEMLTTLTVRIHDTAPAGPSDALAAGPLPGDPPAEEVKWVVSGVGPLLAYADDYGATPVGDVAVPSGTWRLRAAVAHRVAATALDEQLIAEDEAGYDHRDPAAAGPVPGPEVWLLDLWPAT</sequence>
<gene>
    <name evidence="1" type="ORF">GCM10009844_06450</name>
</gene>
<organism evidence="1 2">
    <name type="scientific">Nocardioides koreensis</name>
    <dbReference type="NCBI Taxonomy" id="433651"/>
    <lineage>
        <taxon>Bacteria</taxon>
        <taxon>Bacillati</taxon>
        <taxon>Actinomycetota</taxon>
        <taxon>Actinomycetes</taxon>
        <taxon>Propionibacteriales</taxon>
        <taxon>Nocardioidaceae</taxon>
        <taxon>Nocardioides</taxon>
    </lineage>
</organism>
<accession>A0ABN2Z8H5</accession>
<proteinExistence type="predicted"/>
<evidence type="ECO:0000313" key="1">
    <source>
        <dbReference type="EMBL" id="GAA2138436.1"/>
    </source>
</evidence>
<keyword evidence="2" id="KW-1185">Reference proteome</keyword>
<reference evidence="1 2" key="1">
    <citation type="journal article" date="2019" name="Int. J. Syst. Evol. Microbiol.">
        <title>The Global Catalogue of Microorganisms (GCM) 10K type strain sequencing project: providing services to taxonomists for standard genome sequencing and annotation.</title>
        <authorList>
            <consortium name="The Broad Institute Genomics Platform"/>
            <consortium name="The Broad Institute Genome Sequencing Center for Infectious Disease"/>
            <person name="Wu L."/>
            <person name="Ma J."/>
        </authorList>
    </citation>
    <scope>NUCLEOTIDE SEQUENCE [LARGE SCALE GENOMIC DNA]</scope>
    <source>
        <strain evidence="1 2">JCM 16022</strain>
    </source>
</reference>
<dbReference type="EMBL" id="BAAAQR010000001">
    <property type="protein sequence ID" value="GAA2138436.1"/>
    <property type="molecule type" value="Genomic_DNA"/>
</dbReference>
<comment type="caution">
    <text evidence="1">The sequence shown here is derived from an EMBL/GenBank/DDBJ whole genome shotgun (WGS) entry which is preliminary data.</text>
</comment>
<dbReference type="Proteomes" id="UP001501771">
    <property type="component" value="Unassembled WGS sequence"/>
</dbReference>
<dbReference type="RefSeq" id="WP_344147460.1">
    <property type="nucleotide sequence ID" value="NZ_BAAAQR010000001.1"/>
</dbReference>